<dbReference type="HOGENOM" id="CLU_089574_0_2_1"/>
<feature type="non-terminal residue" evidence="3">
    <location>
        <position position="164"/>
    </location>
</feature>
<proteinExistence type="evidence at protein level"/>
<reference evidence="3 5" key="1">
    <citation type="submission" date="2008-03" db="EMBL/GenBank/DDBJ databases">
        <title>Annotation of Ixodes scapularis.</title>
        <authorList>
            <consortium name="Ixodes scapularis Genome Project Consortium"/>
            <person name="Caler E."/>
            <person name="Hannick L.I."/>
            <person name="Bidwell S."/>
            <person name="Joardar V."/>
            <person name="Thiagarajan M."/>
            <person name="Amedeo P."/>
            <person name="Galinsky K.J."/>
            <person name="Schobel S."/>
            <person name="Inman J."/>
            <person name="Hostetler J."/>
            <person name="Miller J."/>
            <person name="Hammond M."/>
            <person name="Megy K."/>
            <person name="Lawson D."/>
            <person name="Kodira C."/>
            <person name="Sutton G."/>
            <person name="Meyer J."/>
            <person name="Hill C.A."/>
            <person name="Birren B."/>
            <person name="Nene V."/>
            <person name="Collins F."/>
            <person name="Alarcon-Chaidez F."/>
            <person name="Wikel S."/>
            <person name="Strausberg R."/>
        </authorList>
    </citation>
    <scope>NUCLEOTIDE SEQUENCE [LARGE SCALE GENOMIC DNA]</scope>
    <source>
        <strain evidence="5">Wikel</strain>
        <strain evidence="3">Wikel colony</strain>
    </source>
</reference>
<reference evidence="4" key="2">
    <citation type="submission" date="2020-05" db="UniProtKB">
        <authorList>
            <consortium name="EnsemblMetazoa"/>
        </authorList>
    </citation>
    <scope>IDENTIFICATION</scope>
    <source>
        <strain evidence="4">wikel</strain>
    </source>
</reference>
<dbReference type="EMBL" id="ABJB010619043">
    <property type="status" value="NOT_ANNOTATED_CDS"/>
    <property type="molecule type" value="Genomic_DNA"/>
</dbReference>
<evidence type="ECO:0000313" key="3">
    <source>
        <dbReference type="EMBL" id="EEC18416.1"/>
    </source>
</evidence>
<evidence type="ECO:0007829" key="6">
    <source>
        <dbReference type="PeptideAtlas" id="B7QHU4"/>
    </source>
</evidence>
<feature type="chain" id="PRO_5010959907" evidence="1">
    <location>
        <begin position="19"/>
        <end position="164"/>
    </location>
</feature>
<dbReference type="Gene3D" id="3.40.250.10">
    <property type="entry name" value="Rhodanese-like domain"/>
    <property type="match status" value="1"/>
</dbReference>
<dbReference type="EMBL" id="ABJB010444202">
    <property type="status" value="NOT_ANNOTATED_CDS"/>
    <property type="molecule type" value="Genomic_DNA"/>
</dbReference>
<dbReference type="AlphaFoldDB" id="B7QHU4"/>
<keyword evidence="3" id="KW-0808">Transferase</keyword>
<dbReference type="VEuPathDB" id="VectorBase:ISCW023160"/>
<dbReference type="STRING" id="6945.B7QHU4"/>
<dbReference type="VEuPathDB" id="VectorBase:ISCP_038459"/>
<protein>
    <submittedName>
        <fullName evidence="3 4">Secreted salivary gland peptide, putative</fullName>
        <ecNumber evidence="3">2.8.1.1</ecNumber>
    </submittedName>
</protein>
<accession>B7QHU4</accession>
<name>B7QHU4_IXOSC</name>
<evidence type="ECO:0000256" key="1">
    <source>
        <dbReference type="SAM" id="SignalP"/>
    </source>
</evidence>
<dbReference type="OrthoDB" id="566238at2759"/>
<dbReference type="Pfam" id="PF00581">
    <property type="entry name" value="Rhodanese"/>
    <property type="match status" value="1"/>
</dbReference>
<feature type="signal peptide" evidence="1">
    <location>
        <begin position="1"/>
        <end position="18"/>
    </location>
</feature>
<keyword evidence="1" id="KW-0732">Signal</keyword>
<keyword evidence="6" id="KW-1267">Proteomics identification</keyword>
<dbReference type="PaxDb" id="6945-B7QHU4"/>
<dbReference type="EMBL" id="ABJB010157334">
    <property type="status" value="NOT_ANNOTATED_CDS"/>
    <property type="molecule type" value="Genomic_DNA"/>
</dbReference>
<dbReference type="VEuPathDB" id="VectorBase:ISCI023160"/>
<dbReference type="EnsemblMetazoa" id="ISCW023160-RA">
    <property type="protein sequence ID" value="ISCW023160-PA"/>
    <property type="gene ID" value="ISCW023160"/>
</dbReference>
<dbReference type="FunCoup" id="B7QHU4">
    <property type="interactions" value="111"/>
</dbReference>
<organism>
    <name type="scientific">Ixodes scapularis</name>
    <name type="common">Black-legged tick</name>
    <name type="synonym">Deer tick</name>
    <dbReference type="NCBI Taxonomy" id="6945"/>
    <lineage>
        <taxon>Eukaryota</taxon>
        <taxon>Metazoa</taxon>
        <taxon>Ecdysozoa</taxon>
        <taxon>Arthropoda</taxon>
        <taxon>Chelicerata</taxon>
        <taxon>Arachnida</taxon>
        <taxon>Acari</taxon>
        <taxon>Parasitiformes</taxon>
        <taxon>Ixodida</taxon>
        <taxon>Ixodoidea</taxon>
        <taxon>Ixodidae</taxon>
        <taxon>Ixodinae</taxon>
        <taxon>Ixodes</taxon>
    </lineage>
</organism>
<evidence type="ECO:0000313" key="4">
    <source>
        <dbReference type="EnsemblMetazoa" id="ISCW023160-PA"/>
    </source>
</evidence>
<dbReference type="SUPFAM" id="SSF52821">
    <property type="entry name" value="Rhodanese/Cell cycle control phosphatase"/>
    <property type="match status" value="1"/>
</dbReference>
<dbReference type="EMBL" id="ABJB010174437">
    <property type="status" value="NOT_ANNOTATED_CDS"/>
    <property type="molecule type" value="Genomic_DNA"/>
</dbReference>
<sequence length="164" mass="18597">MRYALVVAVVISVGLVWPECGSTSRVKKAKMGRRLRSTDTATFPVVEFSEVEAVRSHNKTGVVIDVREPEELETDGRIPNFHNIPLKSIPEAFELEPKEFETKYNFSKPEADDVIIFSCRSGRRALLAAQRLDKLQKYRNIKVYEGSFQNWLKCGGVIIINGRP</sequence>
<dbReference type="EC" id="2.8.1.1" evidence="3"/>
<dbReference type="PROSITE" id="PS50206">
    <property type="entry name" value="RHODANESE_3"/>
    <property type="match status" value="1"/>
</dbReference>
<gene>
    <name evidence="4" type="primary">8041475</name>
    <name evidence="3" type="ORF">IscW_ISCW023160</name>
</gene>
<evidence type="ECO:0000313" key="5">
    <source>
        <dbReference type="Proteomes" id="UP000001555"/>
    </source>
</evidence>
<evidence type="ECO:0000259" key="2">
    <source>
        <dbReference type="PROSITE" id="PS50206"/>
    </source>
</evidence>
<dbReference type="SMART" id="SM00450">
    <property type="entry name" value="RHOD"/>
    <property type="match status" value="1"/>
</dbReference>
<dbReference type="InterPro" id="IPR036873">
    <property type="entry name" value="Rhodanese-like_dom_sf"/>
</dbReference>
<feature type="domain" description="Rhodanese" evidence="2">
    <location>
        <begin position="57"/>
        <end position="160"/>
    </location>
</feature>
<dbReference type="InterPro" id="IPR001763">
    <property type="entry name" value="Rhodanese-like_dom"/>
</dbReference>
<dbReference type="GO" id="GO:0004792">
    <property type="term" value="F:thiosulfate-cyanide sulfurtransferase activity"/>
    <property type="evidence" value="ECO:0007669"/>
    <property type="project" value="UniProtKB-EC"/>
</dbReference>
<dbReference type="Proteomes" id="UP000001555">
    <property type="component" value="Unassembled WGS sequence"/>
</dbReference>
<keyword evidence="5" id="KW-1185">Reference proteome</keyword>
<dbReference type="PANTHER" id="PTHR44086">
    <property type="entry name" value="THIOSULFATE SULFURTRANSFERASE RDL2, MITOCHONDRIAL-RELATED"/>
    <property type="match status" value="1"/>
</dbReference>
<dbReference type="EMBL" id="DS941638">
    <property type="protein sequence ID" value="EEC18416.1"/>
    <property type="molecule type" value="Genomic_DNA"/>
</dbReference>
<dbReference type="PANTHER" id="PTHR44086:SF14">
    <property type="entry name" value="RHODANESE DOMAIN-CONTAINING PROTEIN"/>
    <property type="match status" value="1"/>
</dbReference>